<comment type="similarity">
    <text evidence="1 2">Belongs to the phD/YefM antitoxin family.</text>
</comment>
<dbReference type="EMBL" id="JBHTOC010000001">
    <property type="protein sequence ID" value="MFD1428671.1"/>
    <property type="molecule type" value="Genomic_DNA"/>
</dbReference>
<keyword evidence="4" id="KW-1185">Reference proteome</keyword>
<comment type="function">
    <text evidence="2">Antitoxin component of a type II toxin-antitoxin (TA) system.</text>
</comment>
<dbReference type="InterPro" id="IPR036165">
    <property type="entry name" value="YefM-like_sf"/>
</dbReference>
<reference evidence="4" key="1">
    <citation type="journal article" date="2019" name="Int. J. Syst. Evol. Microbiol.">
        <title>The Global Catalogue of Microorganisms (GCM) 10K type strain sequencing project: providing services to taxonomists for standard genome sequencing and annotation.</title>
        <authorList>
            <consortium name="The Broad Institute Genomics Platform"/>
            <consortium name="The Broad Institute Genome Sequencing Center for Infectious Disease"/>
            <person name="Wu L."/>
            <person name="Ma J."/>
        </authorList>
    </citation>
    <scope>NUCLEOTIDE SEQUENCE [LARGE SCALE GENOMIC DNA]</scope>
    <source>
        <strain evidence="4">CCM 8980</strain>
    </source>
</reference>
<dbReference type="Pfam" id="PF02604">
    <property type="entry name" value="PhdYeFM_antitox"/>
    <property type="match status" value="1"/>
</dbReference>
<dbReference type="Gene3D" id="3.40.1620.10">
    <property type="entry name" value="YefM-like domain"/>
    <property type="match status" value="1"/>
</dbReference>
<dbReference type="Proteomes" id="UP001597196">
    <property type="component" value="Unassembled WGS sequence"/>
</dbReference>
<sequence>MNAVSWYSFRHNLKAYRKQVIEDAELLIVTAKHPEDNLVVMSQQEYDLLKETSYLLSSPENAKALRKSIRQATDEAN</sequence>
<gene>
    <name evidence="3" type="ORF">ACFQ4P_00230</name>
</gene>
<dbReference type="InterPro" id="IPR006442">
    <property type="entry name" value="Antitoxin_Phd/YefM"/>
</dbReference>
<comment type="caution">
    <text evidence="3">The sequence shown here is derived from an EMBL/GenBank/DDBJ whole genome shotgun (WGS) entry which is preliminary data.</text>
</comment>
<protein>
    <recommendedName>
        <fullName evidence="2">Antitoxin</fullName>
    </recommendedName>
</protein>
<evidence type="ECO:0000256" key="1">
    <source>
        <dbReference type="ARBA" id="ARBA00009981"/>
    </source>
</evidence>
<name>A0ABW4CGL4_9LACO</name>
<organism evidence="3 4">
    <name type="scientific">Lacticaseibacillus mingshuiensis</name>
    <dbReference type="NCBI Taxonomy" id="2799574"/>
    <lineage>
        <taxon>Bacteria</taxon>
        <taxon>Bacillati</taxon>
        <taxon>Bacillota</taxon>
        <taxon>Bacilli</taxon>
        <taxon>Lactobacillales</taxon>
        <taxon>Lactobacillaceae</taxon>
        <taxon>Lacticaseibacillus</taxon>
    </lineage>
</organism>
<dbReference type="SUPFAM" id="SSF143120">
    <property type="entry name" value="YefM-like"/>
    <property type="match status" value="1"/>
</dbReference>
<accession>A0ABW4CGL4</accession>
<evidence type="ECO:0000313" key="3">
    <source>
        <dbReference type="EMBL" id="MFD1428671.1"/>
    </source>
</evidence>
<proteinExistence type="inferred from homology"/>
<dbReference type="RefSeq" id="WP_203625579.1">
    <property type="nucleotide sequence ID" value="NZ_BOLQ01000001.1"/>
</dbReference>
<evidence type="ECO:0000313" key="4">
    <source>
        <dbReference type="Proteomes" id="UP001597196"/>
    </source>
</evidence>
<evidence type="ECO:0000256" key="2">
    <source>
        <dbReference type="RuleBase" id="RU362080"/>
    </source>
</evidence>
<dbReference type="Gene3D" id="6.10.250.330">
    <property type="match status" value="1"/>
</dbReference>